<evidence type="ECO:0000313" key="3">
    <source>
        <dbReference type="Proteomes" id="UP001319200"/>
    </source>
</evidence>
<evidence type="ECO:0000313" key="2">
    <source>
        <dbReference type="EMBL" id="MBT1698148.1"/>
    </source>
</evidence>
<dbReference type="GO" id="GO:0090313">
    <property type="term" value="P:regulation of protein targeting to membrane"/>
    <property type="evidence" value="ECO:0007669"/>
    <property type="project" value="TreeGrafter"/>
</dbReference>
<feature type="transmembrane region" description="Helical" evidence="1">
    <location>
        <begin position="12"/>
        <end position="31"/>
    </location>
</feature>
<evidence type="ECO:0008006" key="4">
    <source>
        <dbReference type="Google" id="ProtNLM"/>
    </source>
</evidence>
<keyword evidence="1" id="KW-0812">Transmembrane</keyword>
<reference evidence="2 3" key="1">
    <citation type="submission" date="2021-05" db="EMBL/GenBank/DDBJ databases">
        <title>A Polyphasic approach of four new species of the genus Ohtaekwangia: Ohtaekwangia histidinii sp. nov., Ohtaekwangia cretensis sp. nov., Ohtaekwangia indiensis sp. nov., Ohtaekwangia reichenbachii sp. nov. from diverse environment.</title>
        <authorList>
            <person name="Octaviana S."/>
        </authorList>
    </citation>
    <scope>NUCLEOTIDE SEQUENCE [LARGE SCALE GENOMIC DNA]</scope>
    <source>
        <strain evidence="2 3">PWU4</strain>
    </source>
</reference>
<accession>A0AAP2DKN3</accession>
<dbReference type="PANTHER" id="PTHR30441:SF8">
    <property type="entry name" value="DUF748 DOMAIN-CONTAINING PROTEIN"/>
    <property type="match status" value="1"/>
</dbReference>
<protein>
    <recommendedName>
        <fullName evidence="4">AsmA family protein</fullName>
    </recommendedName>
</protein>
<keyword evidence="1" id="KW-0472">Membrane</keyword>
<keyword evidence="3" id="KW-1185">Reference proteome</keyword>
<evidence type="ECO:0000256" key="1">
    <source>
        <dbReference type="SAM" id="Phobius"/>
    </source>
</evidence>
<name>A0AAP2DKN3_9BACT</name>
<organism evidence="2 3">
    <name type="scientific">Chryseosolibacter histidini</name>
    <dbReference type="NCBI Taxonomy" id="2782349"/>
    <lineage>
        <taxon>Bacteria</taxon>
        <taxon>Pseudomonadati</taxon>
        <taxon>Bacteroidota</taxon>
        <taxon>Cytophagia</taxon>
        <taxon>Cytophagales</taxon>
        <taxon>Chryseotaleaceae</taxon>
        <taxon>Chryseosolibacter</taxon>
    </lineage>
</organism>
<dbReference type="GO" id="GO:0005886">
    <property type="term" value="C:plasma membrane"/>
    <property type="evidence" value="ECO:0007669"/>
    <property type="project" value="TreeGrafter"/>
</dbReference>
<dbReference type="PANTHER" id="PTHR30441">
    <property type="entry name" value="DUF748 DOMAIN-CONTAINING PROTEIN"/>
    <property type="match status" value="1"/>
</dbReference>
<dbReference type="RefSeq" id="WP_254164020.1">
    <property type="nucleotide sequence ID" value="NZ_JAHESF010000013.1"/>
</dbReference>
<gene>
    <name evidence="2" type="ORF">KK083_14745</name>
</gene>
<sequence>MNPTVRKWIVRPLLIIIIAIGAFAGISFLVLSTQQERLVTLAIGEVNKQLKGELSVEKSRISLFRNFPYISIALHNGRFFADKEKTGTPIYQFDRLYVGFSLPDLLEENYKVKKLFLKGGYLALVREKDGKINLVEANSASADSTTAQPAAKDSASSLTIDLEKAVLSDLNISFLDKTSGRKYSSRVDKLTSSFKMDSSVLTAVLTSEMVLDITTETDTALFHNKRFQLDIAAGYKRHANRLDILHCNFKVEEAGFNVKGYVDLSDTLDLNLKIKGDRQDFNLLTAFLPHHVKEDLQPFQYDGRLYFDAVVQGKVTEEQLPLIQVTFGCEEAWFLNTGANKKLDQLGFKGYYTNGSEHSLKTSELRMLNISARPEKGIFKGHFVVRDFTRPQALILVSSELELKFLGEFLGIPDLKQMTGKIKLDMNFREVHDINLPEESLNKLKEGIESRLTVENLSFHIPGYPHPVRDMNISAEMKNGRVTVSGASLKIGQSDLTLNGSISDVRGFLRDRHKTIKLALNAGSNQLVLSDLLSYDTALARRWNEEVHGFNIGLAFETTVEELLDPAPLPKGTFEMKNLQGSFKKYAHTVKNLNATVQINDTLLRLRDLTGMIDSSDINFKGRVVNYNLWFDDLKKGKTQIAFDFKSNRFALRDVFGREIRRYLPRGYRREALSNVWLRAKVDLRYDTIFRFAKAKIANVTADLKQHNLKLHSISGGVKYGSKILSLDTMRGKIGNTDFDINLKYYFKGTDRYNNKVANSLQFKSQLLDADEISKYDLAPSQARTRRGSRNTAVVAKVDSTPHKEAFNIFMIPFSDFNAQVNIGKLKYNRLWLKDVNAKITMMQDQTITVDTISMKVAGGTVGVRGKFNGSNPDKIYFRSRIKLDQVDLEKMLLKFDHFGQDVVVNKNLKGRVSGQIRSYVQVHPDLVPIVSNTKAEMNLTIYNGSLVDFAPMQAMASYFKDKNLRLIRFDTLHNKLTFTNGVLDIPAMEINSSLGYIQMSGKQSLDLSMEYYLRVPMKMVTRVGFSALFNRKQEEVDINQVDEIEYIDKDKKIAFMNLKVTGKPDNFQVGLGKDKKGRKS</sequence>
<dbReference type="Proteomes" id="UP001319200">
    <property type="component" value="Unassembled WGS sequence"/>
</dbReference>
<proteinExistence type="predicted"/>
<dbReference type="InterPro" id="IPR052894">
    <property type="entry name" value="AsmA-related"/>
</dbReference>
<keyword evidence="1" id="KW-1133">Transmembrane helix</keyword>
<comment type="caution">
    <text evidence="2">The sequence shown here is derived from an EMBL/GenBank/DDBJ whole genome shotgun (WGS) entry which is preliminary data.</text>
</comment>
<dbReference type="AlphaFoldDB" id="A0AAP2DKN3"/>
<dbReference type="EMBL" id="JAHESF010000013">
    <property type="protein sequence ID" value="MBT1698148.1"/>
    <property type="molecule type" value="Genomic_DNA"/>
</dbReference>